<evidence type="ECO:0000313" key="1">
    <source>
        <dbReference type="EMBL" id="KAK3595150.1"/>
    </source>
</evidence>
<evidence type="ECO:0000313" key="2">
    <source>
        <dbReference type="Proteomes" id="UP001195483"/>
    </source>
</evidence>
<dbReference type="Proteomes" id="UP001195483">
    <property type="component" value="Unassembled WGS sequence"/>
</dbReference>
<protein>
    <submittedName>
        <fullName evidence="1">Uncharacterized protein</fullName>
    </submittedName>
</protein>
<dbReference type="EMBL" id="JAEAOA010001708">
    <property type="protein sequence ID" value="KAK3595150.1"/>
    <property type="molecule type" value="Genomic_DNA"/>
</dbReference>
<comment type="caution">
    <text evidence="1">The sequence shown here is derived from an EMBL/GenBank/DDBJ whole genome shotgun (WGS) entry which is preliminary data.</text>
</comment>
<reference evidence="1" key="2">
    <citation type="journal article" date="2021" name="Genome Biol. Evol.">
        <title>Developing a high-quality reference genome for a parasitic bivalve with doubly uniparental inheritance (Bivalvia: Unionida).</title>
        <authorList>
            <person name="Smith C.H."/>
        </authorList>
    </citation>
    <scope>NUCLEOTIDE SEQUENCE</scope>
    <source>
        <strain evidence="1">CHS0354</strain>
        <tissue evidence="1">Mantle</tissue>
    </source>
</reference>
<sequence length="119" mass="13304">MGRDYVQSSPPLRSLQFLLYDFSVLGTISDLRVYSGEIHRCVPSIQKGQILHCKKSIYSCDHTDSSVASSWFSPKLYLVIHGSQENMCFTEGITSILFDLDLAIGNVDFCDSSSSFTHL</sequence>
<keyword evidence="2" id="KW-1185">Reference proteome</keyword>
<reference evidence="1" key="1">
    <citation type="journal article" date="2021" name="Genome Biol. Evol.">
        <title>A High-Quality Reference Genome for a Parasitic Bivalve with Doubly Uniparental Inheritance (Bivalvia: Unionida).</title>
        <authorList>
            <person name="Smith C.H."/>
        </authorList>
    </citation>
    <scope>NUCLEOTIDE SEQUENCE</scope>
    <source>
        <strain evidence="1">CHS0354</strain>
    </source>
</reference>
<accession>A0AAE0SP90</accession>
<name>A0AAE0SP90_9BIVA</name>
<reference evidence="1" key="3">
    <citation type="submission" date="2023-05" db="EMBL/GenBank/DDBJ databases">
        <authorList>
            <person name="Smith C.H."/>
        </authorList>
    </citation>
    <scope>NUCLEOTIDE SEQUENCE</scope>
    <source>
        <strain evidence="1">CHS0354</strain>
        <tissue evidence="1">Mantle</tissue>
    </source>
</reference>
<proteinExistence type="predicted"/>
<dbReference type="AlphaFoldDB" id="A0AAE0SP90"/>
<organism evidence="1 2">
    <name type="scientific">Potamilus streckersoni</name>
    <dbReference type="NCBI Taxonomy" id="2493646"/>
    <lineage>
        <taxon>Eukaryota</taxon>
        <taxon>Metazoa</taxon>
        <taxon>Spiralia</taxon>
        <taxon>Lophotrochozoa</taxon>
        <taxon>Mollusca</taxon>
        <taxon>Bivalvia</taxon>
        <taxon>Autobranchia</taxon>
        <taxon>Heteroconchia</taxon>
        <taxon>Palaeoheterodonta</taxon>
        <taxon>Unionida</taxon>
        <taxon>Unionoidea</taxon>
        <taxon>Unionidae</taxon>
        <taxon>Ambleminae</taxon>
        <taxon>Lampsilini</taxon>
        <taxon>Potamilus</taxon>
    </lineage>
</organism>
<gene>
    <name evidence="1" type="ORF">CHS0354_028583</name>
</gene>